<feature type="domain" description="CxC1-like cysteine cluster associated with KDZ transposases" evidence="1">
    <location>
        <begin position="54"/>
        <end position="151"/>
    </location>
</feature>
<keyword evidence="3" id="KW-1185">Reference proteome</keyword>
<comment type="caution">
    <text evidence="2">The sequence shown here is derived from an EMBL/GenBank/DDBJ whole genome shotgun (WGS) entry which is preliminary data.</text>
</comment>
<dbReference type="PANTHER" id="PTHR33096">
    <property type="entry name" value="CXC2 DOMAIN-CONTAINING PROTEIN"/>
    <property type="match status" value="1"/>
</dbReference>
<organism evidence="2 3">
    <name type="scientific">Cronartium quercuum f. sp. fusiforme G11</name>
    <dbReference type="NCBI Taxonomy" id="708437"/>
    <lineage>
        <taxon>Eukaryota</taxon>
        <taxon>Fungi</taxon>
        <taxon>Dikarya</taxon>
        <taxon>Basidiomycota</taxon>
        <taxon>Pucciniomycotina</taxon>
        <taxon>Pucciniomycetes</taxon>
        <taxon>Pucciniales</taxon>
        <taxon>Coleosporiaceae</taxon>
        <taxon>Cronartium</taxon>
    </lineage>
</organism>
<dbReference type="InterPro" id="IPR041320">
    <property type="entry name" value="CxC1"/>
</dbReference>
<dbReference type="PANTHER" id="PTHR33096:SF1">
    <property type="entry name" value="CXC1-LIKE CYSTEINE CLUSTER ASSOCIATED WITH KDZ TRANSPOSASES DOMAIN-CONTAINING PROTEIN"/>
    <property type="match status" value="1"/>
</dbReference>
<evidence type="ECO:0000313" key="2">
    <source>
        <dbReference type="EMBL" id="KAG0146615.1"/>
    </source>
</evidence>
<proteinExistence type="predicted"/>
<sequence>DLLDLPPDPSIDLLVRTLKAKEYARKQLEFEKQWASLEAVLTAVFLECQHFTENWTTAPSYLANQLSCQCQNSTSRPIDLIDIQGRHSQYPITFCKCIPNPIQLLYVGYIASSPQEPHTAFSVRMVQLHHHLWQRTALPTNGFIEAMPDYIN</sequence>
<protein>
    <recommendedName>
        <fullName evidence="1">CxC1-like cysteine cluster associated with KDZ transposases domain-containing protein</fullName>
    </recommendedName>
</protein>
<feature type="non-terminal residue" evidence="2">
    <location>
        <position position="152"/>
    </location>
</feature>
<dbReference type="EMBL" id="MU167258">
    <property type="protein sequence ID" value="KAG0146615.1"/>
    <property type="molecule type" value="Genomic_DNA"/>
</dbReference>
<name>A0A9P6NN91_9BASI</name>
<dbReference type="Pfam" id="PF18802">
    <property type="entry name" value="CxC1"/>
    <property type="match status" value="1"/>
</dbReference>
<dbReference type="Proteomes" id="UP000886653">
    <property type="component" value="Unassembled WGS sequence"/>
</dbReference>
<evidence type="ECO:0000313" key="3">
    <source>
        <dbReference type="Proteomes" id="UP000886653"/>
    </source>
</evidence>
<gene>
    <name evidence="2" type="ORF">CROQUDRAFT_14827</name>
</gene>
<dbReference type="AlphaFoldDB" id="A0A9P6NN91"/>
<feature type="non-terminal residue" evidence="2">
    <location>
        <position position="1"/>
    </location>
</feature>
<accession>A0A9P6NN91</accession>
<evidence type="ECO:0000259" key="1">
    <source>
        <dbReference type="Pfam" id="PF18802"/>
    </source>
</evidence>
<reference evidence="2" key="1">
    <citation type="submission" date="2013-11" db="EMBL/GenBank/DDBJ databases">
        <title>Genome sequence of the fusiform rust pathogen reveals effectors for host alternation and coevolution with pine.</title>
        <authorList>
            <consortium name="DOE Joint Genome Institute"/>
            <person name="Smith K."/>
            <person name="Pendleton A."/>
            <person name="Kubisiak T."/>
            <person name="Anderson C."/>
            <person name="Salamov A."/>
            <person name="Aerts A."/>
            <person name="Riley R."/>
            <person name="Clum A."/>
            <person name="Lindquist E."/>
            <person name="Ence D."/>
            <person name="Campbell M."/>
            <person name="Kronenberg Z."/>
            <person name="Feau N."/>
            <person name="Dhillon B."/>
            <person name="Hamelin R."/>
            <person name="Burleigh J."/>
            <person name="Smith J."/>
            <person name="Yandell M."/>
            <person name="Nelson C."/>
            <person name="Grigoriev I."/>
            <person name="Davis J."/>
        </authorList>
    </citation>
    <scope>NUCLEOTIDE SEQUENCE</scope>
    <source>
        <strain evidence="2">G11</strain>
    </source>
</reference>
<dbReference type="OrthoDB" id="2506814at2759"/>